<dbReference type="AlphaFoldDB" id="A0A423VY13"/>
<comment type="caution">
    <text evidence="3">The sequence shown here is derived from an EMBL/GenBank/DDBJ whole genome shotgun (WGS) entry which is preliminary data.</text>
</comment>
<keyword evidence="2" id="KW-0472">Membrane</keyword>
<evidence type="ECO:0000313" key="4">
    <source>
        <dbReference type="Proteomes" id="UP000284375"/>
    </source>
</evidence>
<dbReference type="Proteomes" id="UP000284375">
    <property type="component" value="Unassembled WGS sequence"/>
</dbReference>
<evidence type="ECO:0000256" key="1">
    <source>
        <dbReference type="SAM" id="MobiDB-lite"/>
    </source>
</evidence>
<dbReference type="EMBL" id="LJZO01000022">
    <property type="protein sequence ID" value="ROV95874.1"/>
    <property type="molecule type" value="Genomic_DNA"/>
</dbReference>
<proteinExistence type="predicted"/>
<dbReference type="OrthoDB" id="10521820at2759"/>
<sequence length="148" mass="17227">MSSCKLSKAAESVKLHKLAAKLAKRHENKEQNKRARKEKHEQEIAEFDEKMKAIAAFDAAYQERRRAEYEKNPTDPWNVQWKREQEKKELLAKSRWARIKRNMKEVGQVFSAMTDALFKSILGLIVLIIALPFSIILCFIRALCCCAF</sequence>
<evidence type="ECO:0000313" key="3">
    <source>
        <dbReference type="EMBL" id="ROV95874.1"/>
    </source>
</evidence>
<keyword evidence="2" id="KW-0812">Transmembrane</keyword>
<gene>
    <name evidence="3" type="ORF">VSDG_05192</name>
</gene>
<keyword evidence="4" id="KW-1185">Reference proteome</keyword>
<accession>A0A423VY13</accession>
<feature type="compositionally biased region" description="Basic and acidic residues" evidence="1">
    <location>
        <begin position="25"/>
        <end position="42"/>
    </location>
</feature>
<feature type="transmembrane region" description="Helical" evidence="2">
    <location>
        <begin position="121"/>
        <end position="143"/>
    </location>
</feature>
<evidence type="ECO:0000256" key="2">
    <source>
        <dbReference type="SAM" id="Phobius"/>
    </source>
</evidence>
<keyword evidence="2" id="KW-1133">Transmembrane helix</keyword>
<name>A0A423VY13_CYTCH</name>
<organism evidence="3 4">
    <name type="scientific">Cytospora chrysosperma</name>
    <name type="common">Cytospora canker fungus</name>
    <name type="synonym">Sphaeria chrysosperma</name>
    <dbReference type="NCBI Taxonomy" id="252740"/>
    <lineage>
        <taxon>Eukaryota</taxon>
        <taxon>Fungi</taxon>
        <taxon>Dikarya</taxon>
        <taxon>Ascomycota</taxon>
        <taxon>Pezizomycotina</taxon>
        <taxon>Sordariomycetes</taxon>
        <taxon>Sordariomycetidae</taxon>
        <taxon>Diaporthales</taxon>
        <taxon>Cytosporaceae</taxon>
        <taxon>Cytospora</taxon>
    </lineage>
</organism>
<feature type="region of interest" description="Disordered" evidence="1">
    <location>
        <begin position="23"/>
        <end position="42"/>
    </location>
</feature>
<reference evidence="3 4" key="1">
    <citation type="submission" date="2015-09" db="EMBL/GenBank/DDBJ databases">
        <title>Host preference determinants of Valsa canker pathogens revealed by comparative genomics.</title>
        <authorList>
            <person name="Yin Z."/>
            <person name="Huang L."/>
        </authorList>
    </citation>
    <scope>NUCLEOTIDE SEQUENCE [LARGE SCALE GENOMIC DNA]</scope>
    <source>
        <strain evidence="3 4">YSFL</strain>
    </source>
</reference>
<protein>
    <submittedName>
        <fullName evidence="3">Uncharacterized protein</fullName>
    </submittedName>
</protein>